<dbReference type="InterPro" id="IPR050203">
    <property type="entry name" value="Trp-tRNA_synthetase"/>
</dbReference>
<dbReference type="EMBL" id="NGJS01000006">
    <property type="protein sequence ID" value="RST99149.1"/>
    <property type="molecule type" value="Genomic_DNA"/>
</dbReference>
<dbReference type="SUPFAM" id="SSF52374">
    <property type="entry name" value="Nucleotidylyl transferase"/>
    <property type="match status" value="1"/>
</dbReference>
<protein>
    <recommendedName>
        <fullName evidence="8">Tryptophan--tRNA ligase</fullName>
        <ecNumber evidence="8">6.1.1.2</ecNumber>
    </recommendedName>
    <alternativeName>
        <fullName evidence="8">Tryptophanyl-tRNA synthetase</fullName>
        <shortName evidence="8">TrpRS</shortName>
    </alternativeName>
</protein>
<dbReference type="PANTHER" id="PTHR43766">
    <property type="entry name" value="TRYPTOPHAN--TRNA LIGASE, MITOCHONDRIAL"/>
    <property type="match status" value="1"/>
</dbReference>
<feature type="binding site" evidence="8">
    <location>
        <begin position="9"/>
        <end position="11"/>
    </location>
    <ligand>
        <name>ATP</name>
        <dbReference type="ChEBI" id="CHEBI:30616"/>
    </ligand>
</feature>
<keyword evidence="6 8" id="KW-0030">Aminoacyl-tRNA synthetase</keyword>
<feature type="short sequence motif" description="'KMSKS' region" evidence="8">
    <location>
        <begin position="200"/>
        <end position="204"/>
    </location>
</feature>
<feature type="short sequence motif" description="'HIGH' region" evidence="8">
    <location>
        <begin position="10"/>
        <end position="18"/>
    </location>
</feature>
<evidence type="ECO:0000256" key="7">
    <source>
        <dbReference type="ARBA" id="ARBA00049929"/>
    </source>
</evidence>
<keyword evidence="4 8" id="KW-0067">ATP-binding</keyword>
<gene>
    <name evidence="8" type="primary">trpS</name>
    <name evidence="10" type="ORF">CBF37_05640</name>
</gene>
<keyword evidence="5 8" id="KW-0648">Protein biosynthesis</keyword>
<dbReference type="OrthoDB" id="9801042at2"/>
<evidence type="ECO:0000256" key="8">
    <source>
        <dbReference type="HAMAP-Rule" id="MF_00140"/>
    </source>
</evidence>
<evidence type="ECO:0000256" key="2">
    <source>
        <dbReference type="ARBA" id="ARBA00022598"/>
    </source>
</evidence>
<keyword evidence="11" id="KW-1185">Reference proteome</keyword>
<evidence type="ECO:0000313" key="10">
    <source>
        <dbReference type="EMBL" id="RST99149.1"/>
    </source>
</evidence>
<evidence type="ECO:0000256" key="9">
    <source>
        <dbReference type="RuleBase" id="RU363036"/>
    </source>
</evidence>
<feature type="binding site" evidence="8">
    <location>
        <position position="191"/>
    </location>
    <ligand>
        <name>ATP</name>
        <dbReference type="ChEBI" id="CHEBI:30616"/>
    </ligand>
</feature>
<dbReference type="AlphaFoldDB" id="A0A429ZYS8"/>
<accession>A0A429ZYS8</accession>
<dbReference type="PROSITE" id="PS00178">
    <property type="entry name" value="AA_TRNA_LIGASE_I"/>
    <property type="match status" value="1"/>
</dbReference>
<sequence>MKTIFSGIQPSGIPTIGNYIGAMKQFVQLQDDYQCYFCIVDEHAITVPQDRLKLREQILQLAALYIAVGIDPKKATIFIQSEVSAHAEAAWIVQCNIPLGELERMTQFKDKSQKTGRTSVNAGLLTYPPLMVADIILYNSNLVPVGEDQKQHLELTRDFVDRFNSRYGTPKQPILVSPEVKIAKKDSGGRVMSLQEPTKKMSKSDTNRKGFISMLDEPDVIRKKIKSAVTDSSGIIEYDPDNKPGISNLLVIYSAMSDLPISDITAKYHDSGYAEFKADLAEVVVNKLEPIQTHYKELLVSDELQTILDDGAIDAQKVADRTLQKMRNAVGLGRKPKR</sequence>
<dbReference type="EC" id="6.1.1.2" evidence="8"/>
<dbReference type="GO" id="GO:0005524">
    <property type="term" value="F:ATP binding"/>
    <property type="evidence" value="ECO:0007669"/>
    <property type="project" value="UniProtKB-UniRule"/>
</dbReference>
<dbReference type="RefSeq" id="WP_125983778.1">
    <property type="nucleotide sequence ID" value="NZ_NGJS01000006.1"/>
</dbReference>
<dbReference type="InterPro" id="IPR001412">
    <property type="entry name" value="aa-tRNA-synth_I_CS"/>
</dbReference>
<comment type="subunit">
    <text evidence="8">Homodimer.</text>
</comment>
<dbReference type="GO" id="GO:0006436">
    <property type="term" value="P:tryptophanyl-tRNA aminoacylation"/>
    <property type="evidence" value="ECO:0007669"/>
    <property type="project" value="UniProtKB-UniRule"/>
</dbReference>
<dbReference type="Pfam" id="PF00579">
    <property type="entry name" value="tRNA-synt_1b"/>
    <property type="match status" value="1"/>
</dbReference>
<comment type="caution">
    <text evidence="10">The sequence shown here is derived from an EMBL/GenBank/DDBJ whole genome shotgun (WGS) entry which is preliminary data.</text>
</comment>
<dbReference type="GO" id="GO:0005829">
    <property type="term" value="C:cytosol"/>
    <property type="evidence" value="ECO:0007669"/>
    <property type="project" value="TreeGrafter"/>
</dbReference>
<evidence type="ECO:0000256" key="4">
    <source>
        <dbReference type="ARBA" id="ARBA00022840"/>
    </source>
</evidence>
<organism evidence="10 11">
    <name type="scientific">Vagococcus vulneris</name>
    <dbReference type="NCBI Taxonomy" id="1977869"/>
    <lineage>
        <taxon>Bacteria</taxon>
        <taxon>Bacillati</taxon>
        <taxon>Bacillota</taxon>
        <taxon>Bacilli</taxon>
        <taxon>Lactobacillales</taxon>
        <taxon>Enterococcaceae</taxon>
        <taxon>Vagococcus</taxon>
    </lineage>
</organism>
<dbReference type="InterPro" id="IPR002305">
    <property type="entry name" value="aa-tRNA-synth_Ic"/>
</dbReference>
<feature type="binding site" evidence="8">
    <location>
        <begin position="17"/>
        <end position="18"/>
    </location>
    <ligand>
        <name>ATP</name>
        <dbReference type="ChEBI" id="CHEBI:30616"/>
    </ligand>
</feature>
<keyword evidence="8" id="KW-0963">Cytoplasm</keyword>
<dbReference type="PANTHER" id="PTHR43766:SF1">
    <property type="entry name" value="TRYPTOPHAN--TRNA LIGASE, MITOCHONDRIAL"/>
    <property type="match status" value="1"/>
</dbReference>
<dbReference type="PRINTS" id="PR01039">
    <property type="entry name" value="TRNASYNTHTRP"/>
</dbReference>
<evidence type="ECO:0000256" key="1">
    <source>
        <dbReference type="ARBA" id="ARBA00005594"/>
    </source>
</evidence>
<evidence type="ECO:0000256" key="3">
    <source>
        <dbReference type="ARBA" id="ARBA00022741"/>
    </source>
</evidence>
<dbReference type="NCBIfam" id="TIGR00233">
    <property type="entry name" value="trpS"/>
    <property type="match status" value="1"/>
</dbReference>
<dbReference type="Gene3D" id="3.40.50.620">
    <property type="entry name" value="HUPs"/>
    <property type="match status" value="1"/>
</dbReference>
<comment type="catalytic activity">
    <reaction evidence="7 8">
        <text>tRNA(Trp) + L-tryptophan + ATP = L-tryptophyl-tRNA(Trp) + AMP + diphosphate + H(+)</text>
        <dbReference type="Rhea" id="RHEA:24080"/>
        <dbReference type="Rhea" id="RHEA-COMP:9671"/>
        <dbReference type="Rhea" id="RHEA-COMP:9705"/>
        <dbReference type="ChEBI" id="CHEBI:15378"/>
        <dbReference type="ChEBI" id="CHEBI:30616"/>
        <dbReference type="ChEBI" id="CHEBI:33019"/>
        <dbReference type="ChEBI" id="CHEBI:57912"/>
        <dbReference type="ChEBI" id="CHEBI:78442"/>
        <dbReference type="ChEBI" id="CHEBI:78535"/>
        <dbReference type="ChEBI" id="CHEBI:456215"/>
        <dbReference type="EC" id="6.1.1.2"/>
    </reaction>
</comment>
<keyword evidence="2 8" id="KW-0436">Ligase</keyword>
<comment type="similarity">
    <text evidence="1 8 9">Belongs to the class-I aminoacyl-tRNA synthetase family.</text>
</comment>
<dbReference type="InterPro" id="IPR024109">
    <property type="entry name" value="Trp-tRNA-ligase_bac-type"/>
</dbReference>
<evidence type="ECO:0000313" key="11">
    <source>
        <dbReference type="Proteomes" id="UP000287857"/>
    </source>
</evidence>
<comment type="subcellular location">
    <subcellularLocation>
        <location evidence="8">Cytoplasm</location>
    </subcellularLocation>
</comment>
<dbReference type="Gene3D" id="1.10.240.10">
    <property type="entry name" value="Tyrosyl-Transfer RNA Synthetase"/>
    <property type="match status" value="1"/>
</dbReference>
<feature type="binding site" evidence="8">
    <location>
        <position position="134"/>
    </location>
    <ligand>
        <name>L-tryptophan</name>
        <dbReference type="ChEBI" id="CHEBI:57912"/>
    </ligand>
</feature>
<dbReference type="InterPro" id="IPR002306">
    <property type="entry name" value="Trp-tRNA-ligase"/>
</dbReference>
<evidence type="ECO:0000256" key="5">
    <source>
        <dbReference type="ARBA" id="ARBA00022917"/>
    </source>
</evidence>
<dbReference type="GO" id="GO:0004830">
    <property type="term" value="F:tryptophan-tRNA ligase activity"/>
    <property type="evidence" value="ECO:0007669"/>
    <property type="project" value="UniProtKB-UniRule"/>
</dbReference>
<feature type="binding site" evidence="8">
    <location>
        <begin position="200"/>
        <end position="204"/>
    </location>
    <ligand>
        <name>ATP</name>
        <dbReference type="ChEBI" id="CHEBI:30616"/>
    </ligand>
</feature>
<evidence type="ECO:0000256" key="6">
    <source>
        <dbReference type="ARBA" id="ARBA00023146"/>
    </source>
</evidence>
<keyword evidence="3 8" id="KW-0547">Nucleotide-binding</keyword>
<dbReference type="Proteomes" id="UP000287857">
    <property type="component" value="Unassembled WGS sequence"/>
</dbReference>
<name>A0A429ZYS8_9ENTE</name>
<comment type="function">
    <text evidence="8">Catalyzes the attachment of tryptophan to tRNA(Trp).</text>
</comment>
<dbReference type="FunFam" id="1.10.240.10:FF:000002">
    <property type="entry name" value="Tryptophan--tRNA ligase"/>
    <property type="match status" value="1"/>
</dbReference>
<dbReference type="InterPro" id="IPR014729">
    <property type="entry name" value="Rossmann-like_a/b/a_fold"/>
</dbReference>
<proteinExistence type="inferred from homology"/>
<dbReference type="CDD" id="cd00806">
    <property type="entry name" value="TrpRS_core"/>
    <property type="match status" value="1"/>
</dbReference>
<feature type="binding site" evidence="8">
    <location>
        <begin position="146"/>
        <end position="148"/>
    </location>
    <ligand>
        <name>ATP</name>
        <dbReference type="ChEBI" id="CHEBI:30616"/>
    </ligand>
</feature>
<dbReference type="HAMAP" id="MF_00140_B">
    <property type="entry name" value="Trp_tRNA_synth_B"/>
    <property type="match status" value="1"/>
</dbReference>
<reference evidence="10 11" key="1">
    <citation type="submission" date="2017-05" db="EMBL/GenBank/DDBJ databases">
        <title>Vagococcus spp. assemblies.</title>
        <authorList>
            <person name="Gulvik C.A."/>
        </authorList>
    </citation>
    <scope>NUCLEOTIDE SEQUENCE [LARGE SCALE GENOMIC DNA]</scope>
    <source>
        <strain evidence="10 11">SS1995</strain>
    </source>
</reference>